<name>A0A7Z2ZN85_9BACL</name>
<evidence type="ECO:0000259" key="1">
    <source>
        <dbReference type="Pfam" id="PF01408"/>
    </source>
</evidence>
<dbReference type="Gene3D" id="3.40.50.720">
    <property type="entry name" value="NAD(P)-binding Rossmann-like Domain"/>
    <property type="match status" value="1"/>
</dbReference>
<evidence type="ECO:0000313" key="3">
    <source>
        <dbReference type="EMBL" id="QJD86136.1"/>
    </source>
</evidence>
<organism evidence="3 4">
    <name type="scientific">Cohnella herbarum</name>
    <dbReference type="NCBI Taxonomy" id="2728023"/>
    <lineage>
        <taxon>Bacteria</taxon>
        <taxon>Bacillati</taxon>
        <taxon>Bacillota</taxon>
        <taxon>Bacilli</taxon>
        <taxon>Bacillales</taxon>
        <taxon>Paenibacillaceae</taxon>
        <taxon>Cohnella</taxon>
    </lineage>
</organism>
<feature type="domain" description="GFO/IDH/MocA-like oxidoreductase" evidence="2">
    <location>
        <begin position="132"/>
        <end position="248"/>
    </location>
</feature>
<dbReference type="PANTHER" id="PTHR43377:SF1">
    <property type="entry name" value="BILIVERDIN REDUCTASE A"/>
    <property type="match status" value="1"/>
</dbReference>
<accession>A0A7Z2ZN85</accession>
<dbReference type="Pfam" id="PF01408">
    <property type="entry name" value="GFO_IDH_MocA"/>
    <property type="match status" value="1"/>
</dbReference>
<dbReference type="PANTHER" id="PTHR43377">
    <property type="entry name" value="BILIVERDIN REDUCTASE A"/>
    <property type="match status" value="1"/>
</dbReference>
<dbReference type="Pfam" id="PF22725">
    <property type="entry name" value="GFO_IDH_MocA_C3"/>
    <property type="match status" value="1"/>
</dbReference>
<dbReference type="InterPro" id="IPR051450">
    <property type="entry name" value="Gfo/Idh/MocA_Oxidoreductases"/>
</dbReference>
<reference evidence="3 4" key="1">
    <citation type="submission" date="2020-04" db="EMBL/GenBank/DDBJ databases">
        <title>Genome sequencing of novel species.</title>
        <authorList>
            <person name="Heo J."/>
            <person name="Kim S.-J."/>
            <person name="Kim J.-S."/>
            <person name="Hong S.-B."/>
            <person name="Kwon S.-W."/>
        </authorList>
    </citation>
    <scope>NUCLEOTIDE SEQUENCE [LARGE SCALE GENOMIC DNA]</scope>
    <source>
        <strain evidence="3 4">MFER-1</strain>
    </source>
</reference>
<protein>
    <submittedName>
        <fullName evidence="3">Gfo/Idh/MocA family oxidoreductase</fullName>
    </submittedName>
</protein>
<keyword evidence="4" id="KW-1185">Reference proteome</keyword>
<dbReference type="Gene3D" id="3.30.360.10">
    <property type="entry name" value="Dihydrodipicolinate Reductase, domain 2"/>
    <property type="match status" value="1"/>
</dbReference>
<evidence type="ECO:0000259" key="2">
    <source>
        <dbReference type="Pfam" id="PF22725"/>
    </source>
</evidence>
<dbReference type="AlphaFoldDB" id="A0A7Z2ZN85"/>
<evidence type="ECO:0000313" key="4">
    <source>
        <dbReference type="Proteomes" id="UP000502248"/>
    </source>
</evidence>
<dbReference type="Proteomes" id="UP000502248">
    <property type="component" value="Chromosome"/>
</dbReference>
<dbReference type="EMBL" id="CP051680">
    <property type="protein sequence ID" value="QJD86136.1"/>
    <property type="molecule type" value="Genomic_DNA"/>
</dbReference>
<dbReference type="KEGG" id="cheb:HH215_25130"/>
<dbReference type="InterPro" id="IPR036291">
    <property type="entry name" value="NAD(P)-bd_dom_sf"/>
</dbReference>
<dbReference type="InterPro" id="IPR000683">
    <property type="entry name" value="Gfo/Idh/MocA-like_OxRdtase_N"/>
</dbReference>
<gene>
    <name evidence="3" type="ORF">HH215_25130</name>
</gene>
<sequence>MPNIAMLSCWNHYHVKSFVRDLAEFPEATIIAVWDDDLARGQAYADEFGVLFEPNLAALLARSDLDGVIVDSSTEQAASLIEIAAKAGKHVLADQVMALSLQEANRVADWIRRSRIHFAIDMSLRRWPVNLAAKKVADTGAIGEITSVRIRNAHDGASGAVPLASRFLDSGYGVFTDLGAHCLYLMRWILGQPLAVTAVTASYTGHAAEDNAVSIFEYANGTLAICDTSYAADQSPFSIELYGTSGSFLGSGSTGVHRKLLRSSDSVVRAFSRDSHSDALRKAATMPEAGESTLSLWLKAIQGEESGLSTGIEEGIALAETLEALYLSAQSGRKVYLKDLQR</sequence>
<dbReference type="InterPro" id="IPR055170">
    <property type="entry name" value="GFO_IDH_MocA-like_dom"/>
</dbReference>
<dbReference type="GO" id="GO:0000166">
    <property type="term" value="F:nucleotide binding"/>
    <property type="evidence" value="ECO:0007669"/>
    <property type="project" value="InterPro"/>
</dbReference>
<feature type="domain" description="Gfo/Idh/MocA-like oxidoreductase N-terminal" evidence="1">
    <location>
        <begin position="23"/>
        <end position="113"/>
    </location>
</feature>
<dbReference type="RefSeq" id="WP_169282388.1">
    <property type="nucleotide sequence ID" value="NZ_CP051680.1"/>
</dbReference>
<proteinExistence type="predicted"/>
<dbReference type="SUPFAM" id="SSF51735">
    <property type="entry name" value="NAD(P)-binding Rossmann-fold domains"/>
    <property type="match status" value="1"/>
</dbReference>
<dbReference type="SUPFAM" id="SSF55347">
    <property type="entry name" value="Glyceraldehyde-3-phosphate dehydrogenase-like, C-terminal domain"/>
    <property type="match status" value="1"/>
</dbReference>